<dbReference type="SMART" id="SM00825">
    <property type="entry name" value="PKS_KS"/>
    <property type="match status" value="1"/>
</dbReference>
<dbReference type="PANTHER" id="PTHR11712:SF347">
    <property type="entry name" value="BETA KETOACYL-ACYL CARRIER PROTEIN SYNTHASE"/>
    <property type="match status" value="1"/>
</dbReference>
<evidence type="ECO:0000256" key="3">
    <source>
        <dbReference type="RuleBase" id="RU003694"/>
    </source>
</evidence>
<feature type="chain" id="PRO_5045795368" evidence="4">
    <location>
        <begin position="21"/>
        <end position="376"/>
    </location>
</feature>
<evidence type="ECO:0000256" key="4">
    <source>
        <dbReference type="SAM" id="SignalP"/>
    </source>
</evidence>
<dbReference type="Proteomes" id="UP000664369">
    <property type="component" value="Unassembled WGS sequence"/>
</dbReference>
<evidence type="ECO:0000313" key="7">
    <source>
        <dbReference type="Proteomes" id="UP000664369"/>
    </source>
</evidence>
<keyword evidence="7" id="KW-1185">Reference proteome</keyword>
<organism evidence="6 7">
    <name type="scientific">Hymenobacter negativus</name>
    <dbReference type="NCBI Taxonomy" id="2795026"/>
    <lineage>
        <taxon>Bacteria</taxon>
        <taxon>Pseudomonadati</taxon>
        <taxon>Bacteroidota</taxon>
        <taxon>Cytophagia</taxon>
        <taxon>Cytophagales</taxon>
        <taxon>Hymenobacteraceae</taxon>
        <taxon>Hymenobacter</taxon>
    </lineage>
</organism>
<evidence type="ECO:0000313" key="6">
    <source>
        <dbReference type="EMBL" id="MBO2013080.1"/>
    </source>
</evidence>
<dbReference type="EMBL" id="JAGETZ010000026">
    <property type="protein sequence ID" value="MBO2013080.1"/>
    <property type="molecule type" value="Genomic_DNA"/>
</dbReference>
<dbReference type="SUPFAM" id="SSF53901">
    <property type="entry name" value="Thiolase-like"/>
    <property type="match status" value="1"/>
</dbReference>
<dbReference type="PANTHER" id="PTHR11712">
    <property type="entry name" value="POLYKETIDE SYNTHASE-RELATED"/>
    <property type="match status" value="1"/>
</dbReference>
<comment type="caution">
    <text evidence="6">The sequence shown here is derived from an EMBL/GenBank/DDBJ whole genome shotgun (WGS) entry which is preliminary data.</text>
</comment>
<keyword evidence="2 3" id="KW-0808">Transferase</keyword>
<dbReference type="InterPro" id="IPR014031">
    <property type="entry name" value="Ketoacyl_synth_C"/>
</dbReference>
<dbReference type="InterPro" id="IPR020841">
    <property type="entry name" value="PKS_Beta-ketoAc_synthase_dom"/>
</dbReference>
<evidence type="ECO:0000256" key="1">
    <source>
        <dbReference type="ARBA" id="ARBA00008467"/>
    </source>
</evidence>
<reference evidence="6 7" key="1">
    <citation type="submission" date="2021-03" db="EMBL/GenBank/DDBJ databases">
        <authorList>
            <person name="Kim M.K."/>
        </authorList>
    </citation>
    <scope>NUCLEOTIDE SEQUENCE [LARGE SCALE GENOMIC DNA]</scope>
    <source>
        <strain evidence="6 7">BT442</strain>
    </source>
</reference>
<dbReference type="InterPro" id="IPR016039">
    <property type="entry name" value="Thiolase-like"/>
</dbReference>
<feature type="domain" description="Ketosynthase family 3 (KS3)" evidence="5">
    <location>
        <begin position="1"/>
        <end position="374"/>
    </location>
</feature>
<name>A0ABS3QP65_9BACT</name>
<comment type="similarity">
    <text evidence="1 3">Belongs to the thiolase-like superfamily. Beta-ketoacyl-ACP synthases family.</text>
</comment>
<keyword evidence="4" id="KW-0732">Signal</keyword>
<protein>
    <submittedName>
        <fullName evidence="6">Beta-ketoacyl synthase</fullName>
    </submittedName>
</protein>
<proteinExistence type="inferred from homology"/>
<sequence>MKKVLYAASTCVTPLGFTTAATFEAVQAGQTGLRPHWFDFSDESFAAATIDETWLAEAFAPLGHSAADYSKLEKMSILAVTGAMSRVAFSLTGPDTLLVYCSAKGNISHLAVGGTPYLAQLARTVARACGFANEPLVISNACISSLQGLVVARRLLKAGRYQHAVVVGADEVTKFTLSGFHAFNALSRQPCLPFDAAREGINLGEAAAAMVLTVGPVEGLSAGAVEVVTGFSTNDAHHISAPSRTGEGLYQAVTKVLQQAGGGPVDFIGAHGTATRYNDEMEAQAFHRAGLHEVPLHSLKGYFGHTLGAAGLLEAALGIESMQRSELISSRGYTTCGTSLPVRPIRQRAPAELRRFLKTSSGFGGCNAAVLFAKAA</sequence>
<accession>A0ABS3QP65</accession>
<dbReference type="InterPro" id="IPR000794">
    <property type="entry name" value="Beta-ketoacyl_synthase"/>
</dbReference>
<dbReference type="PROSITE" id="PS52004">
    <property type="entry name" value="KS3_2"/>
    <property type="match status" value="1"/>
</dbReference>
<dbReference type="Pfam" id="PF02801">
    <property type="entry name" value="Ketoacyl-synt_C"/>
    <property type="match status" value="1"/>
</dbReference>
<dbReference type="Gene3D" id="3.40.47.10">
    <property type="match status" value="2"/>
</dbReference>
<evidence type="ECO:0000256" key="2">
    <source>
        <dbReference type="ARBA" id="ARBA00022679"/>
    </source>
</evidence>
<dbReference type="InterPro" id="IPR014030">
    <property type="entry name" value="Ketoacyl_synth_N"/>
</dbReference>
<gene>
    <name evidence="6" type="ORF">J4E00_28730</name>
</gene>
<dbReference type="Pfam" id="PF00109">
    <property type="entry name" value="ketoacyl-synt"/>
    <property type="match status" value="1"/>
</dbReference>
<evidence type="ECO:0000259" key="5">
    <source>
        <dbReference type="PROSITE" id="PS52004"/>
    </source>
</evidence>
<dbReference type="RefSeq" id="WP_208178819.1">
    <property type="nucleotide sequence ID" value="NZ_JAGETZ010000026.1"/>
</dbReference>
<feature type="signal peptide" evidence="4">
    <location>
        <begin position="1"/>
        <end position="20"/>
    </location>
</feature>